<dbReference type="HAMAP" id="MF_00149">
    <property type="entry name" value="DNA_mis_repair"/>
    <property type="match status" value="1"/>
</dbReference>
<name>A0A9D2UIG3_9BACT</name>
<dbReference type="Pfam" id="PF13589">
    <property type="entry name" value="HATPase_c_3"/>
    <property type="match status" value="1"/>
</dbReference>
<dbReference type="InterPro" id="IPR037198">
    <property type="entry name" value="MutL_C_sf"/>
</dbReference>
<evidence type="ECO:0000256" key="1">
    <source>
        <dbReference type="ARBA" id="ARBA00006082"/>
    </source>
</evidence>
<dbReference type="PANTHER" id="PTHR10073:SF12">
    <property type="entry name" value="DNA MISMATCH REPAIR PROTEIN MLH1"/>
    <property type="match status" value="1"/>
</dbReference>
<keyword evidence="4 5" id="KW-0234">DNA repair</keyword>
<evidence type="ECO:0000259" key="6">
    <source>
        <dbReference type="SMART" id="SM00853"/>
    </source>
</evidence>
<dbReference type="FunFam" id="3.30.565.10:FF:000003">
    <property type="entry name" value="DNA mismatch repair endonuclease MutL"/>
    <property type="match status" value="1"/>
</dbReference>
<dbReference type="InterPro" id="IPR002099">
    <property type="entry name" value="MutL/Mlh/PMS"/>
</dbReference>
<dbReference type="InterPro" id="IPR038973">
    <property type="entry name" value="MutL/Mlh/Pms-like"/>
</dbReference>
<dbReference type="SUPFAM" id="SSF118116">
    <property type="entry name" value="DNA mismatch repair protein MutL"/>
    <property type="match status" value="1"/>
</dbReference>
<dbReference type="InterPro" id="IPR042121">
    <property type="entry name" value="MutL_C_regsub"/>
</dbReference>
<dbReference type="Proteomes" id="UP000787625">
    <property type="component" value="Unassembled WGS sequence"/>
</dbReference>
<reference evidence="8" key="2">
    <citation type="submission" date="2021-04" db="EMBL/GenBank/DDBJ databases">
        <authorList>
            <person name="Gilroy R."/>
        </authorList>
    </citation>
    <scope>NUCLEOTIDE SEQUENCE</scope>
    <source>
        <strain evidence="8">MalCec1-1739</strain>
    </source>
</reference>
<dbReference type="NCBIfam" id="TIGR00585">
    <property type="entry name" value="mutl"/>
    <property type="match status" value="1"/>
</dbReference>
<dbReference type="InterPro" id="IPR014762">
    <property type="entry name" value="DNA_mismatch_repair_CS"/>
</dbReference>
<dbReference type="InterPro" id="IPR014790">
    <property type="entry name" value="MutL_C"/>
</dbReference>
<dbReference type="AlphaFoldDB" id="A0A9D2UIG3"/>
<dbReference type="InterPro" id="IPR014721">
    <property type="entry name" value="Ribsml_uS5_D2-typ_fold_subgr"/>
</dbReference>
<dbReference type="InterPro" id="IPR013507">
    <property type="entry name" value="DNA_mismatch_S5_2-like"/>
</dbReference>
<evidence type="ECO:0000256" key="3">
    <source>
        <dbReference type="ARBA" id="ARBA00022763"/>
    </source>
</evidence>
<dbReference type="Gene3D" id="3.30.565.10">
    <property type="entry name" value="Histidine kinase-like ATPase, C-terminal domain"/>
    <property type="match status" value="1"/>
</dbReference>
<dbReference type="GO" id="GO:0005524">
    <property type="term" value="F:ATP binding"/>
    <property type="evidence" value="ECO:0007669"/>
    <property type="project" value="InterPro"/>
</dbReference>
<evidence type="ECO:0000256" key="4">
    <source>
        <dbReference type="ARBA" id="ARBA00023204"/>
    </source>
</evidence>
<accession>A0A9D2UIG3</accession>
<feature type="domain" description="MutL C-terminal dimerisation" evidence="6">
    <location>
        <begin position="442"/>
        <end position="584"/>
    </location>
</feature>
<evidence type="ECO:0000313" key="8">
    <source>
        <dbReference type="EMBL" id="HJD53012.1"/>
    </source>
</evidence>
<comment type="function">
    <text evidence="5">This protein is involved in the repair of mismatches in DNA. It is required for dam-dependent methyl-directed DNA mismatch repair. May act as a 'molecular matchmaker', a protein that promotes the formation of a stable complex between two or more DNA-binding proteins in an ATP-dependent manner without itself being part of a final effector complex.</text>
</comment>
<dbReference type="InterPro" id="IPR036890">
    <property type="entry name" value="HATPase_C_sf"/>
</dbReference>
<gene>
    <name evidence="5 8" type="primary">mutL</name>
    <name evidence="8" type="ORF">IAA93_04730</name>
</gene>
<dbReference type="CDD" id="cd00782">
    <property type="entry name" value="MutL_Trans"/>
    <property type="match status" value="1"/>
</dbReference>
<reference evidence="8" key="1">
    <citation type="journal article" date="2021" name="PeerJ">
        <title>Extensive microbial diversity within the chicken gut microbiome revealed by metagenomics and culture.</title>
        <authorList>
            <person name="Gilroy R."/>
            <person name="Ravi A."/>
            <person name="Getino M."/>
            <person name="Pursley I."/>
            <person name="Horton D.L."/>
            <person name="Alikhan N.F."/>
            <person name="Baker D."/>
            <person name="Gharbi K."/>
            <person name="Hall N."/>
            <person name="Watson M."/>
            <person name="Adriaenssens E.M."/>
            <person name="Foster-Nyarko E."/>
            <person name="Jarju S."/>
            <person name="Secka A."/>
            <person name="Antonio M."/>
            <person name="Oren A."/>
            <person name="Chaudhuri R.R."/>
            <person name="La Ragione R."/>
            <person name="Hildebrand F."/>
            <person name="Pallen M.J."/>
        </authorList>
    </citation>
    <scope>NUCLEOTIDE SEQUENCE</scope>
    <source>
        <strain evidence="8">MalCec1-1739</strain>
    </source>
</reference>
<dbReference type="Gene3D" id="3.30.1370.100">
    <property type="entry name" value="MutL, C-terminal domain, regulatory subdomain"/>
    <property type="match status" value="1"/>
</dbReference>
<dbReference type="Gene3D" id="3.30.230.10">
    <property type="match status" value="1"/>
</dbReference>
<dbReference type="GO" id="GO:0004519">
    <property type="term" value="F:endonuclease activity"/>
    <property type="evidence" value="ECO:0007669"/>
    <property type="project" value="UniProtKB-KW"/>
</dbReference>
<comment type="caution">
    <text evidence="8">The sequence shown here is derived from an EMBL/GenBank/DDBJ whole genome shotgun (WGS) entry which is preliminary data.</text>
</comment>
<organism evidence="8 9">
    <name type="scientific">Candidatus Avibacteroides avistercoris</name>
    <dbReference type="NCBI Taxonomy" id="2840690"/>
    <lineage>
        <taxon>Bacteria</taxon>
        <taxon>Pseudomonadati</taxon>
        <taxon>Bacteroidota</taxon>
        <taxon>Bacteroidia</taxon>
        <taxon>Bacteroidales</taxon>
        <taxon>Bacteroidaceae</taxon>
        <taxon>Bacteroidaceae incertae sedis</taxon>
        <taxon>Candidatus Avibacteroides</taxon>
    </lineage>
</organism>
<dbReference type="SMART" id="SM01340">
    <property type="entry name" value="DNA_mis_repair"/>
    <property type="match status" value="1"/>
</dbReference>
<evidence type="ECO:0000313" key="9">
    <source>
        <dbReference type="Proteomes" id="UP000787625"/>
    </source>
</evidence>
<dbReference type="InterPro" id="IPR042120">
    <property type="entry name" value="MutL_C_dimsub"/>
</dbReference>
<dbReference type="GO" id="GO:0032300">
    <property type="term" value="C:mismatch repair complex"/>
    <property type="evidence" value="ECO:0007669"/>
    <property type="project" value="InterPro"/>
</dbReference>
<dbReference type="GO" id="GO:0140664">
    <property type="term" value="F:ATP-dependent DNA damage sensor activity"/>
    <property type="evidence" value="ECO:0007669"/>
    <property type="project" value="InterPro"/>
</dbReference>
<dbReference type="SUPFAM" id="SSF55874">
    <property type="entry name" value="ATPase domain of HSP90 chaperone/DNA topoisomerase II/histidine kinase"/>
    <property type="match status" value="1"/>
</dbReference>
<dbReference type="SUPFAM" id="SSF54211">
    <property type="entry name" value="Ribosomal protein S5 domain 2-like"/>
    <property type="match status" value="1"/>
</dbReference>
<dbReference type="PANTHER" id="PTHR10073">
    <property type="entry name" value="DNA MISMATCH REPAIR PROTEIN MLH, PMS, MUTL"/>
    <property type="match status" value="1"/>
</dbReference>
<proteinExistence type="inferred from homology"/>
<comment type="similarity">
    <text evidence="1 5">Belongs to the DNA mismatch repair MutL/HexB family.</text>
</comment>
<dbReference type="Pfam" id="PF01119">
    <property type="entry name" value="DNA_mis_repair"/>
    <property type="match status" value="1"/>
</dbReference>
<dbReference type="InterPro" id="IPR020667">
    <property type="entry name" value="DNA_mismatch_repair_MutL"/>
</dbReference>
<sequence length="624" mass="69026">MSDVIRLLPDSVANQIAAGEVIQRPSSVIKELVENAVDAGATSINIVITDAGKTCIQVIDNGKGMSVTDARMAFERHATSKIRMASDLFALHTMGFRGEALASIAAVAQVELRTRTEDEEVGTSIVIEGSQVKSQEPVACPKGSNFMVKNLFYNVPARRKFLKSDHTELSNILAEMERIMLVNPGISFTMRHNGNDLYSYLPSTTKKRIVDIFGRKTGQQLLHIAVTTQLATIDGFIGTPASSRKKAQQFFFVNGRYMRHPYFNKAVMEAYDKIIPAGEQVPYFIYFTVDPASIDVNIHPTKTEIKFENEQSIWQILLSAVREGIAHSSSVPAIDFDTDGMPDIPPLTSGGKTDVPRVSVNDSYNPFDHGHRRDSDNNWRELYEGLRRNDDFDAGSWDDDLANAVGGGTMTPAAPDDNADTIVLESKSNETFFTDESDKTSIYFQYKGRYILTSVASGLLIIDQHHAHVRILYDRFRRMIDRHDGNSQGLLFPEILTLSPSEEAMMPVIADDMQALGFEITNLGGGSYSISAVPPELNGADYVKVIGEMLRSVADRAKDVKDDLRTSMALNLAKSSAIPYGQVLSTNEMDNLVAHLLALPDHKMTPDGKRTIVTIKDDELNKMF</sequence>
<keyword evidence="3 5" id="KW-0227">DNA damage</keyword>
<keyword evidence="8" id="KW-0255">Endonuclease</keyword>
<dbReference type="GO" id="GO:0030983">
    <property type="term" value="F:mismatched DNA binding"/>
    <property type="evidence" value="ECO:0007669"/>
    <property type="project" value="InterPro"/>
</dbReference>
<feature type="domain" description="DNA mismatch repair protein S5" evidence="7">
    <location>
        <begin position="209"/>
        <end position="326"/>
    </location>
</feature>
<dbReference type="Pfam" id="PF08676">
    <property type="entry name" value="MutL_C"/>
    <property type="match status" value="1"/>
</dbReference>
<dbReference type="GO" id="GO:0016887">
    <property type="term" value="F:ATP hydrolysis activity"/>
    <property type="evidence" value="ECO:0007669"/>
    <property type="project" value="InterPro"/>
</dbReference>
<keyword evidence="8" id="KW-0540">Nuclease</keyword>
<evidence type="ECO:0000256" key="5">
    <source>
        <dbReference type="HAMAP-Rule" id="MF_00149"/>
    </source>
</evidence>
<dbReference type="CDD" id="cd16926">
    <property type="entry name" value="HATPase_MutL-MLH-PMS-like"/>
    <property type="match status" value="1"/>
</dbReference>
<evidence type="ECO:0000259" key="7">
    <source>
        <dbReference type="SMART" id="SM01340"/>
    </source>
</evidence>
<dbReference type="PROSITE" id="PS00058">
    <property type="entry name" value="DNA_MISMATCH_REPAIR_1"/>
    <property type="match status" value="1"/>
</dbReference>
<protein>
    <recommendedName>
        <fullName evidence="2 5">DNA mismatch repair protein MutL</fullName>
    </recommendedName>
</protein>
<dbReference type="SMART" id="SM00853">
    <property type="entry name" value="MutL_C"/>
    <property type="match status" value="1"/>
</dbReference>
<dbReference type="InterPro" id="IPR020568">
    <property type="entry name" value="Ribosomal_Su5_D2-typ_SF"/>
</dbReference>
<dbReference type="EMBL" id="DWUP01000097">
    <property type="protein sequence ID" value="HJD53012.1"/>
    <property type="molecule type" value="Genomic_DNA"/>
</dbReference>
<keyword evidence="8" id="KW-0378">Hydrolase</keyword>
<dbReference type="GO" id="GO:0006298">
    <property type="term" value="P:mismatch repair"/>
    <property type="evidence" value="ECO:0007669"/>
    <property type="project" value="UniProtKB-UniRule"/>
</dbReference>
<evidence type="ECO:0000256" key="2">
    <source>
        <dbReference type="ARBA" id="ARBA00021975"/>
    </source>
</evidence>
<dbReference type="Gene3D" id="3.30.1540.20">
    <property type="entry name" value="MutL, C-terminal domain, dimerisation subdomain"/>
    <property type="match status" value="1"/>
</dbReference>